<dbReference type="AlphaFoldDB" id="A0A5B7GQ52"/>
<reference evidence="1 2" key="1">
    <citation type="submission" date="2019-05" db="EMBL/GenBank/DDBJ databases">
        <title>Another draft genome of Portunus trituberculatus and its Hox gene families provides insights of decapod evolution.</title>
        <authorList>
            <person name="Jeong J.-H."/>
            <person name="Song I."/>
            <person name="Kim S."/>
            <person name="Choi T."/>
            <person name="Kim D."/>
            <person name="Ryu S."/>
            <person name="Kim W."/>
        </authorList>
    </citation>
    <scope>NUCLEOTIDE SEQUENCE [LARGE SCALE GENOMIC DNA]</scope>
    <source>
        <tissue evidence="1">Muscle</tissue>
    </source>
</reference>
<evidence type="ECO:0000313" key="1">
    <source>
        <dbReference type="EMBL" id="MPC59178.1"/>
    </source>
</evidence>
<dbReference type="EMBL" id="VSRR010016333">
    <property type="protein sequence ID" value="MPC59178.1"/>
    <property type="molecule type" value="Genomic_DNA"/>
</dbReference>
<comment type="caution">
    <text evidence="1">The sequence shown here is derived from an EMBL/GenBank/DDBJ whole genome shotgun (WGS) entry which is preliminary data.</text>
</comment>
<protein>
    <submittedName>
        <fullName evidence="1">Uncharacterized protein</fullName>
    </submittedName>
</protein>
<accession>A0A5B7GQ52</accession>
<organism evidence="1 2">
    <name type="scientific">Portunus trituberculatus</name>
    <name type="common">Swimming crab</name>
    <name type="synonym">Neptunus trituberculatus</name>
    <dbReference type="NCBI Taxonomy" id="210409"/>
    <lineage>
        <taxon>Eukaryota</taxon>
        <taxon>Metazoa</taxon>
        <taxon>Ecdysozoa</taxon>
        <taxon>Arthropoda</taxon>
        <taxon>Crustacea</taxon>
        <taxon>Multicrustacea</taxon>
        <taxon>Malacostraca</taxon>
        <taxon>Eumalacostraca</taxon>
        <taxon>Eucarida</taxon>
        <taxon>Decapoda</taxon>
        <taxon>Pleocyemata</taxon>
        <taxon>Brachyura</taxon>
        <taxon>Eubrachyura</taxon>
        <taxon>Portunoidea</taxon>
        <taxon>Portunidae</taxon>
        <taxon>Portuninae</taxon>
        <taxon>Portunus</taxon>
    </lineage>
</organism>
<name>A0A5B7GQ52_PORTR</name>
<dbReference type="Proteomes" id="UP000324222">
    <property type="component" value="Unassembled WGS sequence"/>
</dbReference>
<proteinExistence type="predicted"/>
<keyword evidence="2" id="KW-1185">Reference proteome</keyword>
<evidence type="ECO:0000313" key="2">
    <source>
        <dbReference type="Proteomes" id="UP000324222"/>
    </source>
</evidence>
<sequence length="123" mass="13857">MNLDPDKTKTKTHQEVLISRLHFRLSIELNWIPCSGYGKTELRNTKTEQILFYSVLVKNLPVQKQVFPCKNKLIRTEKKTCTIEPSECFPSCLALRANPTLASSLPPSHPALLSSLVTPVPVK</sequence>
<gene>
    <name evidence="1" type="ORF">E2C01_053194</name>
</gene>